<dbReference type="eggNOG" id="KOG2236">
    <property type="taxonomic scope" value="Eukaryota"/>
</dbReference>
<name>A0A1U8BEF2_NELNU</name>
<dbReference type="Gene3D" id="2.40.10.230">
    <property type="entry name" value="Probable tRNA pseudouridine synthase domain"/>
    <property type="match status" value="1"/>
</dbReference>
<dbReference type="InterPro" id="IPR009000">
    <property type="entry name" value="Transl_B-barrel_sf"/>
</dbReference>
<evidence type="ECO:0000313" key="9">
    <source>
        <dbReference type="RefSeq" id="XP_010278349.1"/>
    </source>
</evidence>
<comment type="function">
    <text evidence="7">Required for ribosome biogenesis. Part of a complex which catalyzes pseudouridylation of rRNA. This involves the isomerization of uridine such that the ribose is subsequently attached to C5, instead of the normal N1. Pseudouridine ("psi") residues may serve to stabilize the conformation of rRNAs.</text>
</comment>
<evidence type="ECO:0000313" key="8">
    <source>
        <dbReference type="Proteomes" id="UP000189703"/>
    </source>
</evidence>
<dbReference type="GO" id="GO:0003723">
    <property type="term" value="F:RNA binding"/>
    <property type="evidence" value="ECO:0000318"/>
    <property type="project" value="GO_Central"/>
</dbReference>
<evidence type="ECO:0000256" key="4">
    <source>
        <dbReference type="ARBA" id="ARBA00022553"/>
    </source>
</evidence>
<dbReference type="STRING" id="4432.A0A1U8BEF2"/>
<comment type="similarity">
    <text evidence="1">Belongs to the NAF1 family.</text>
</comment>
<evidence type="ECO:0000256" key="5">
    <source>
        <dbReference type="ARBA" id="ARBA00022884"/>
    </source>
</evidence>
<comment type="similarity">
    <text evidence="7">Belongs to the GAR1 family.</text>
</comment>
<dbReference type="FunFam" id="2.40.10.230:FF:000002">
    <property type="entry name" value="H/ACA ribonucleoprotein complex non-core subunit NAF1"/>
    <property type="match status" value="1"/>
</dbReference>
<evidence type="ECO:0000256" key="7">
    <source>
        <dbReference type="RuleBase" id="RU364004"/>
    </source>
</evidence>
<evidence type="ECO:0000256" key="1">
    <source>
        <dbReference type="ARBA" id="ARBA00009801"/>
    </source>
</evidence>
<dbReference type="PANTHER" id="PTHR31633">
    <property type="entry name" value="H/ACA RIBONUCLEOPROTEIN COMPLEX NON-CORE SUBUNIT NAF1"/>
    <property type="match status" value="1"/>
</dbReference>
<dbReference type="GO" id="GO:0001522">
    <property type="term" value="P:pseudouridine synthesis"/>
    <property type="evidence" value="ECO:0007669"/>
    <property type="project" value="InterPro"/>
</dbReference>
<dbReference type="GO" id="GO:0042254">
    <property type="term" value="P:ribosome biogenesis"/>
    <property type="evidence" value="ECO:0000318"/>
    <property type="project" value="GO_Central"/>
</dbReference>
<keyword evidence="7" id="KW-0687">Ribonucleoprotein</keyword>
<dbReference type="GeneID" id="104612587"/>
<evidence type="ECO:0000256" key="3">
    <source>
        <dbReference type="ARBA" id="ARBA00022552"/>
    </source>
</evidence>
<dbReference type="SUPFAM" id="SSF50447">
    <property type="entry name" value="Translation proteins"/>
    <property type="match status" value="1"/>
</dbReference>
<evidence type="ECO:0000256" key="6">
    <source>
        <dbReference type="ARBA" id="ARBA00023242"/>
    </source>
</evidence>
<dbReference type="OrthoDB" id="21550at2759"/>
<sequence>MLLVRATRSVLRKSVMRKTMIVPSLLATLLHHHFPLVLREVRRKRQTVDDEEVEIKDADGEEMVGWSDDDGEGVITPPIKSKNEVEKLPEVPPVDVALEPHNQILPVGVILSIIGAKVVEGTEKNNPLNEGSILWITETRLPLGLADEIFGPVKNPYYVVRYNLDKEVPDGISQGTPVSFVEEFANHVLNEKNLYKKGYDTSGENNEVFDEAEFSDDQRRLSARECKGWQSGVQMIRNAETLILLIRRNLNTRTGPGRATSFQFLQHYL</sequence>
<dbReference type="GO" id="GO:0000493">
    <property type="term" value="P:box H/ACA snoRNP assembly"/>
    <property type="evidence" value="ECO:0000318"/>
    <property type="project" value="GO_Central"/>
</dbReference>
<dbReference type="GO" id="GO:0005730">
    <property type="term" value="C:nucleolus"/>
    <property type="evidence" value="ECO:0007669"/>
    <property type="project" value="UniProtKB-SubCell"/>
</dbReference>
<keyword evidence="4" id="KW-0597">Phosphoprotein</keyword>
<dbReference type="AlphaFoldDB" id="A0A1U8BEF2"/>
<keyword evidence="5 7" id="KW-0694">RNA-binding</keyword>
<dbReference type="KEGG" id="nnu:104612587"/>
<dbReference type="InterPro" id="IPR038664">
    <property type="entry name" value="Gar1/Naf1_Cbf5-bd_sf"/>
</dbReference>
<reference evidence="9" key="1">
    <citation type="submission" date="2025-08" db="UniProtKB">
        <authorList>
            <consortium name="RefSeq"/>
        </authorList>
    </citation>
    <scope>IDENTIFICATION</scope>
</reference>
<evidence type="ECO:0000256" key="2">
    <source>
        <dbReference type="ARBA" id="ARBA00022517"/>
    </source>
</evidence>
<organism evidence="8 9">
    <name type="scientific">Nelumbo nucifera</name>
    <name type="common">Sacred lotus</name>
    <dbReference type="NCBI Taxonomy" id="4432"/>
    <lineage>
        <taxon>Eukaryota</taxon>
        <taxon>Viridiplantae</taxon>
        <taxon>Streptophyta</taxon>
        <taxon>Embryophyta</taxon>
        <taxon>Tracheophyta</taxon>
        <taxon>Spermatophyta</taxon>
        <taxon>Magnoliopsida</taxon>
        <taxon>Proteales</taxon>
        <taxon>Nelumbonaceae</taxon>
        <taxon>Nelumbo</taxon>
    </lineage>
</organism>
<accession>A0A1U8BEF2</accession>
<dbReference type="Pfam" id="PF04410">
    <property type="entry name" value="Gar1"/>
    <property type="match status" value="1"/>
</dbReference>
<keyword evidence="6 7" id="KW-0539">Nucleus</keyword>
<dbReference type="PANTHER" id="PTHR31633:SF1">
    <property type="entry name" value="H_ACA RIBONUCLEOPROTEIN COMPLEX NON-CORE SUBUNIT NAF1"/>
    <property type="match status" value="1"/>
</dbReference>
<gene>
    <name evidence="9" type="primary">LOC104612587</name>
</gene>
<dbReference type="RefSeq" id="XP_010278349.1">
    <property type="nucleotide sequence ID" value="XM_010280047.2"/>
</dbReference>
<comment type="subcellular location">
    <subcellularLocation>
        <location evidence="7">Nucleus</location>
        <location evidence="7">Nucleolus</location>
    </subcellularLocation>
</comment>
<dbReference type="InterPro" id="IPR007504">
    <property type="entry name" value="H/ACA_rnp_Gar1/Naf1"/>
</dbReference>
<comment type="subunit">
    <text evidence="7">Component of the small nucleolar ribonucleoprotein particles containing H/ACA-type snoRNAs (H/ACA snoRNPs).</text>
</comment>
<keyword evidence="2 7" id="KW-0690">Ribosome biogenesis</keyword>
<dbReference type="GO" id="GO:0005732">
    <property type="term" value="C:sno(s)RNA-containing ribonucleoprotein complex"/>
    <property type="evidence" value="ECO:0000318"/>
    <property type="project" value="GO_Central"/>
</dbReference>
<proteinExistence type="inferred from homology"/>
<keyword evidence="8" id="KW-1185">Reference proteome</keyword>
<keyword evidence="3 7" id="KW-0698">rRNA processing</keyword>
<protein>
    <recommendedName>
        <fullName evidence="7">H/ACA ribonucleoprotein complex subunit</fullName>
    </recommendedName>
</protein>
<dbReference type="GO" id="GO:0006364">
    <property type="term" value="P:rRNA processing"/>
    <property type="evidence" value="ECO:0007669"/>
    <property type="project" value="UniProtKB-KW"/>
</dbReference>
<dbReference type="InterPro" id="IPR040309">
    <property type="entry name" value="Naf1"/>
</dbReference>
<dbReference type="Proteomes" id="UP000189703">
    <property type="component" value="Unplaced"/>
</dbReference>